<keyword evidence="1 5" id="KW-0489">Methyltransferase</keyword>
<evidence type="ECO:0000313" key="7">
    <source>
        <dbReference type="EMBL" id="PIZ63486.1"/>
    </source>
</evidence>
<evidence type="ECO:0000256" key="2">
    <source>
        <dbReference type="ARBA" id="ARBA00022679"/>
    </source>
</evidence>
<comment type="similarity">
    <text evidence="5">Belongs to the class I-like SAM-binding methyltransferase superfamily. rRNA adenine N(6)-methyltransferase family.</text>
</comment>
<dbReference type="Proteomes" id="UP000228503">
    <property type="component" value="Unassembled WGS sequence"/>
</dbReference>
<protein>
    <recommendedName>
        <fullName evidence="6">Ribosomal RNA adenine methylase transferase N-terminal domain-containing protein</fullName>
    </recommendedName>
</protein>
<feature type="binding site" evidence="5">
    <location>
        <position position="84"/>
    </location>
    <ligand>
        <name>S-adenosyl-L-methionine</name>
        <dbReference type="ChEBI" id="CHEBI:59789"/>
    </ligand>
</feature>
<evidence type="ECO:0000313" key="8">
    <source>
        <dbReference type="Proteomes" id="UP000228503"/>
    </source>
</evidence>
<organism evidence="7 8">
    <name type="scientific">Candidatus Roizmanbacteria bacterium CG_4_10_14_0_2_um_filter_39_13</name>
    <dbReference type="NCBI Taxonomy" id="1974825"/>
    <lineage>
        <taxon>Bacteria</taxon>
        <taxon>Candidatus Roizmaniibacteriota</taxon>
    </lineage>
</organism>
<dbReference type="CDD" id="cd02440">
    <property type="entry name" value="AdoMet_MTases"/>
    <property type="match status" value="1"/>
</dbReference>
<feature type="binding site" evidence="5">
    <location>
        <position position="59"/>
    </location>
    <ligand>
        <name>S-adenosyl-L-methionine</name>
        <dbReference type="ChEBI" id="CHEBI:59789"/>
    </ligand>
</feature>
<gene>
    <name evidence="7" type="ORF">COY16_01910</name>
</gene>
<dbReference type="AlphaFoldDB" id="A0A2M7U095"/>
<dbReference type="GO" id="GO:0003723">
    <property type="term" value="F:RNA binding"/>
    <property type="evidence" value="ECO:0007669"/>
    <property type="project" value="UniProtKB-UniRule"/>
</dbReference>
<dbReference type="PANTHER" id="PTHR11727">
    <property type="entry name" value="DIMETHYLADENOSINE TRANSFERASE"/>
    <property type="match status" value="1"/>
</dbReference>
<dbReference type="InterPro" id="IPR020598">
    <property type="entry name" value="rRNA_Ade_methylase_Trfase_N"/>
</dbReference>
<proteinExistence type="inferred from homology"/>
<evidence type="ECO:0000256" key="4">
    <source>
        <dbReference type="ARBA" id="ARBA00022884"/>
    </source>
</evidence>
<comment type="caution">
    <text evidence="5">Lacks conserved residue(s) required for the propagation of feature annotation.</text>
</comment>
<dbReference type="InterPro" id="IPR029063">
    <property type="entry name" value="SAM-dependent_MTases_sf"/>
</dbReference>
<accession>A0A2M7U095</accession>
<dbReference type="Gene3D" id="3.40.50.150">
    <property type="entry name" value="Vaccinia Virus protein VP39"/>
    <property type="match status" value="1"/>
</dbReference>
<reference evidence="8" key="1">
    <citation type="submission" date="2017-09" db="EMBL/GenBank/DDBJ databases">
        <title>Depth-based differentiation of microbial function through sediment-hosted aquifers and enrichment of novel symbionts in the deep terrestrial subsurface.</title>
        <authorList>
            <person name="Probst A.J."/>
            <person name="Ladd B."/>
            <person name="Jarett J.K."/>
            <person name="Geller-Mcgrath D.E."/>
            <person name="Sieber C.M.K."/>
            <person name="Emerson J.B."/>
            <person name="Anantharaman K."/>
            <person name="Thomas B.C."/>
            <person name="Malmstrom R."/>
            <person name="Stieglmeier M."/>
            <person name="Klingl A."/>
            <person name="Woyke T."/>
            <person name="Ryan C.M."/>
            <person name="Banfield J.F."/>
        </authorList>
    </citation>
    <scope>NUCLEOTIDE SEQUENCE [LARGE SCALE GENOMIC DNA]</scope>
</reference>
<keyword evidence="3 5" id="KW-0949">S-adenosyl-L-methionine</keyword>
<dbReference type="InterPro" id="IPR020596">
    <property type="entry name" value="rRNA_Ade_Mease_Trfase_CS"/>
</dbReference>
<keyword evidence="4 5" id="KW-0694">RNA-binding</keyword>
<evidence type="ECO:0000256" key="1">
    <source>
        <dbReference type="ARBA" id="ARBA00022603"/>
    </source>
</evidence>
<dbReference type="PROSITE" id="PS51689">
    <property type="entry name" value="SAM_RNA_A_N6_MT"/>
    <property type="match status" value="1"/>
</dbReference>
<evidence type="ECO:0000256" key="3">
    <source>
        <dbReference type="ARBA" id="ARBA00022691"/>
    </source>
</evidence>
<dbReference type="Gene3D" id="1.10.8.100">
    <property type="entry name" value="Ribosomal RNA adenine dimethylase-like, domain 2"/>
    <property type="match status" value="1"/>
</dbReference>
<dbReference type="PROSITE" id="PS01131">
    <property type="entry name" value="RRNA_A_DIMETH"/>
    <property type="match status" value="1"/>
</dbReference>
<dbReference type="InterPro" id="IPR001737">
    <property type="entry name" value="KsgA/Erm"/>
</dbReference>
<feature type="binding site" evidence="5">
    <location>
        <position position="100"/>
    </location>
    <ligand>
        <name>S-adenosyl-L-methionine</name>
        <dbReference type="ChEBI" id="CHEBI:59789"/>
    </ligand>
</feature>
<dbReference type="EMBL" id="PFOB01000020">
    <property type="protein sequence ID" value="PIZ63486.1"/>
    <property type="molecule type" value="Genomic_DNA"/>
</dbReference>
<evidence type="ECO:0000259" key="6">
    <source>
        <dbReference type="SMART" id="SM00650"/>
    </source>
</evidence>
<name>A0A2M7U095_9BACT</name>
<feature type="binding site" evidence="5">
    <location>
        <position position="38"/>
    </location>
    <ligand>
        <name>S-adenosyl-L-methionine</name>
        <dbReference type="ChEBI" id="CHEBI:59789"/>
    </ligand>
</feature>
<dbReference type="SUPFAM" id="SSF53335">
    <property type="entry name" value="S-adenosyl-L-methionine-dependent methyltransferases"/>
    <property type="match status" value="1"/>
</dbReference>
<dbReference type="GO" id="GO:0000179">
    <property type="term" value="F:rRNA (adenine-N6,N6-)-dimethyltransferase activity"/>
    <property type="evidence" value="ECO:0007669"/>
    <property type="project" value="UniProtKB-UniRule"/>
</dbReference>
<dbReference type="InterPro" id="IPR023165">
    <property type="entry name" value="rRNA_Ade_diMease-like_C"/>
</dbReference>
<sequence length="181" mass="21361">MFTRRRALSQVFLKNRPLIKKLIRRSSIGKDDTILEIGPGTGNITEELLHVARKVIAVEIDPTLTKLLRSKYFDNQNLTLHQMDFMHFQLPNYPYKVFANPPFSIQGKLVRKLLDATNPPEDCYLVLRKDFAYRLGGIRKDGELSRYYKKRFEFEIVHQFKGSDFKPKTRVWTVMLKIERK</sequence>
<feature type="binding site" evidence="5">
    <location>
        <position position="13"/>
    </location>
    <ligand>
        <name>S-adenosyl-L-methionine</name>
        <dbReference type="ChEBI" id="CHEBI:59789"/>
    </ligand>
</feature>
<evidence type="ECO:0000256" key="5">
    <source>
        <dbReference type="PROSITE-ProRule" id="PRU01026"/>
    </source>
</evidence>
<keyword evidence="2 5" id="KW-0808">Transferase</keyword>
<comment type="caution">
    <text evidence="7">The sequence shown here is derived from an EMBL/GenBank/DDBJ whole genome shotgun (WGS) entry which is preliminary data.</text>
</comment>
<dbReference type="Pfam" id="PF00398">
    <property type="entry name" value="RrnaAD"/>
    <property type="match status" value="1"/>
</dbReference>
<dbReference type="SMART" id="SM00650">
    <property type="entry name" value="rADc"/>
    <property type="match status" value="1"/>
</dbReference>
<dbReference type="PANTHER" id="PTHR11727:SF7">
    <property type="entry name" value="DIMETHYLADENOSINE TRANSFERASE-RELATED"/>
    <property type="match status" value="1"/>
</dbReference>
<feature type="domain" description="Ribosomal RNA adenine methylase transferase N-terminal" evidence="6">
    <location>
        <begin position="18"/>
        <end position="181"/>
    </location>
</feature>